<keyword evidence="2" id="KW-0067">ATP-binding</keyword>
<dbReference type="InterPro" id="IPR041685">
    <property type="entry name" value="AAA_GajA/Old/RecF-like"/>
</dbReference>
<accession>A0A7Y3V6R7</accession>
<reference evidence="2 3" key="1">
    <citation type="submission" date="2020-05" db="EMBL/GenBank/DDBJ databases">
        <title>Draft genome sequence of Clostridium cochlearium strain AGROS13 isolated from a sheep dairy farm in New Zealand.</title>
        <authorList>
            <person name="Gupta T.B."/>
            <person name="Jauregui R."/>
            <person name="Risson A.N."/>
            <person name="Brightwell G."/>
            <person name="Maclean P."/>
        </authorList>
    </citation>
    <scope>NUCLEOTIDE SEQUENCE [LARGE SCALE GENOMIC DNA]</scope>
    <source>
        <strain evidence="2 3">AGROS13</strain>
    </source>
</reference>
<dbReference type="AlphaFoldDB" id="A0A7Y3V6R7"/>
<evidence type="ECO:0000259" key="1">
    <source>
        <dbReference type="SMART" id="SM00382"/>
    </source>
</evidence>
<sequence>MFYINKILINGFKSDNKVLDVDLAKPVSVLYGDNGCGKTTLLRIIHALLSHDDKILLNEKVKSIKIEYLAGDDNDNLKKYDAEIVAKENEDGSYGYKWDDINNKKFFDASSVLFGVNRGIKNKVSRIDPRIIERFIIRSQFKNEMFNNRFSINNFSKELAEYLHFNNRDSAFNSYYLRKRFINDFNEKNLIADDLNINSIEKLLRERYRLAKRLTSERVQKALFDTLSIAINPKTNGSNENDNIPDDFSQLLFKNKDRLEEALKDTEENTLRNQIIDILKNYDENDETIYQPANKLLCNLLFKMISELERDQIILNSVNLLVDIFNDQISSDKELVIDQYEAYIHLKDGNRHTLNELSSGERHLLTFLTIFTVTANDRNILMIDEPEISLNLKWQRRILDLLHQLAPKSQIIVASHSPAISSNVGQLVEMKVSEDK</sequence>
<dbReference type="PANTHER" id="PTHR43581:SF2">
    <property type="entry name" value="EXCINUCLEASE ATPASE SUBUNIT"/>
    <property type="match status" value="1"/>
</dbReference>
<dbReference type="InterPro" id="IPR003593">
    <property type="entry name" value="AAA+_ATPase"/>
</dbReference>
<dbReference type="SMART" id="SM00382">
    <property type="entry name" value="AAA"/>
    <property type="match status" value="1"/>
</dbReference>
<dbReference type="RefSeq" id="WP_171302599.1">
    <property type="nucleotide sequence ID" value="NZ_JABFIF010000001.1"/>
</dbReference>
<evidence type="ECO:0000313" key="2">
    <source>
        <dbReference type="EMBL" id="NOH14849.1"/>
    </source>
</evidence>
<keyword evidence="2" id="KW-0547">Nucleotide-binding</keyword>
<dbReference type="PANTHER" id="PTHR43581">
    <property type="entry name" value="ATP/GTP PHOSPHATASE"/>
    <property type="match status" value="1"/>
</dbReference>
<dbReference type="GO" id="GO:0005524">
    <property type="term" value="F:ATP binding"/>
    <property type="evidence" value="ECO:0007669"/>
    <property type="project" value="UniProtKB-KW"/>
</dbReference>
<dbReference type="Gene3D" id="3.40.50.300">
    <property type="entry name" value="P-loop containing nucleotide triphosphate hydrolases"/>
    <property type="match status" value="1"/>
</dbReference>
<name>A0A7Y3V6R7_CLOCO</name>
<dbReference type="SUPFAM" id="SSF52540">
    <property type="entry name" value="P-loop containing nucleoside triphosphate hydrolases"/>
    <property type="match status" value="1"/>
</dbReference>
<protein>
    <submittedName>
        <fullName evidence="2">ATP-binding protein</fullName>
    </submittedName>
</protein>
<comment type="caution">
    <text evidence="2">The sequence shown here is derived from an EMBL/GenBank/DDBJ whole genome shotgun (WGS) entry which is preliminary data.</text>
</comment>
<organism evidence="2 3">
    <name type="scientific">Clostridium cochlearium</name>
    <dbReference type="NCBI Taxonomy" id="1494"/>
    <lineage>
        <taxon>Bacteria</taxon>
        <taxon>Bacillati</taxon>
        <taxon>Bacillota</taxon>
        <taxon>Clostridia</taxon>
        <taxon>Eubacteriales</taxon>
        <taxon>Clostridiaceae</taxon>
        <taxon>Clostridium</taxon>
    </lineage>
</organism>
<dbReference type="EMBL" id="JABFIF010000001">
    <property type="protein sequence ID" value="NOH14849.1"/>
    <property type="molecule type" value="Genomic_DNA"/>
</dbReference>
<gene>
    <name evidence="2" type="ORF">HMJ28_00340</name>
</gene>
<dbReference type="InterPro" id="IPR027417">
    <property type="entry name" value="P-loop_NTPase"/>
</dbReference>
<feature type="domain" description="AAA+ ATPase" evidence="1">
    <location>
        <begin position="24"/>
        <end position="434"/>
    </location>
</feature>
<dbReference type="Pfam" id="PF13175">
    <property type="entry name" value="AAA_15"/>
    <property type="match status" value="1"/>
</dbReference>
<dbReference type="Proteomes" id="UP000528432">
    <property type="component" value="Unassembled WGS sequence"/>
</dbReference>
<dbReference type="InterPro" id="IPR051396">
    <property type="entry name" value="Bact_Antivir_Def_Nuclease"/>
</dbReference>
<evidence type="ECO:0000313" key="3">
    <source>
        <dbReference type="Proteomes" id="UP000528432"/>
    </source>
</evidence>
<proteinExistence type="predicted"/>